<dbReference type="InterPro" id="IPR001296">
    <property type="entry name" value="Glyco_trans_1"/>
</dbReference>
<keyword evidence="1" id="KW-1133">Transmembrane helix</keyword>
<dbReference type="PANTHER" id="PTHR12526:SF623">
    <property type="entry name" value="WABG"/>
    <property type="match status" value="1"/>
</dbReference>
<dbReference type="EC" id="2.4.1.-" evidence="4"/>
<gene>
    <name evidence="4" type="ORF">MTBPR1_20044</name>
</gene>
<keyword evidence="4" id="KW-0328">Glycosyltransferase</keyword>
<dbReference type="InterPro" id="IPR028098">
    <property type="entry name" value="Glyco_trans_4-like_N"/>
</dbReference>
<dbReference type="Proteomes" id="UP000231658">
    <property type="component" value="Unassembled WGS sequence"/>
</dbReference>
<dbReference type="Pfam" id="PF13439">
    <property type="entry name" value="Glyco_transf_4"/>
    <property type="match status" value="1"/>
</dbReference>
<proteinExistence type="predicted"/>
<dbReference type="SUPFAM" id="SSF53756">
    <property type="entry name" value="UDP-Glycosyltransferase/glycogen phosphorylase"/>
    <property type="match status" value="1"/>
</dbReference>
<feature type="transmembrane region" description="Helical" evidence="1">
    <location>
        <begin position="99"/>
        <end position="118"/>
    </location>
</feature>
<dbReference type="STRING" id="1867952.MTBPR1_20044"/>
<keyword evidence="4" id="KW-0808">Transferase</keyword>
<dbReference type="RefSeq" id="WP_069186875.1">
    <property type="nucleotide sequence ID" value="NZ_FLYE01000012.1"/>
</dbReference>
<accession>A0A1C3RFX3</accession>
<evidence type="ECO:0000256" key="1">
    <source>
        <dbReference type="SAM" id="Phobius"/>
    </source>
</evidence>
<protein>
    <submittedName>
        <fullName evidence="4">Glycosyl transferase, group 1 family</fullName>
        <ecNumber evidence="4">2.4.1.-</ecNumber>
    </submittedName>
</protein>
<evidence type="ECO:0000259" key="2">
    <source>
        <dbReference type="Pfam" id="PF00534"/>
    </source>
</evidence>
<dbReference type="OrthoDB" id="9790710at2"/>
<evidence type="ECO:0000313" key="5">
    <source>
        <dbReference type="Proteomes" id="UP000231658"/>
    </source>
</evidence>
<dbReference type="GO" id="GO:0016757">
    <property type="term" value="F:glycosyltransferase activity"/>
    <property type="evidence" value="ECO:0007669"/>
    <property type="project" value="UniProtKB-KW"/>
</dbReference>
<keyword evidence="1" id="KW-0472">Membrane</keyword>
<dbReference type="PANTHER" id="PTHR12526">
    <property type="entry name" value="GLYCOSYLTRANSFERASE"/>
    <property type="match status" value="1"/>
</dbReference>
<keyword evidence="1" id="KW-0812">Transmembrane</keyword>
<dbReference type="EMBL" id="FLYE01000012">
    <property type="protein sequence ID" value="SCA56196.1"/>
    <property type="molecule type" value="Genomic_DNA"/>
</dbReference>
<name>A0A1C3RFX3_9PROT</name>
<feature type="domain" description="Glycosyl transferase family 1" evidence="2">
    <location>
        <begin position="193"/>
        <end position="361"/>
    </location>
</feature>
<keyword evidence="5" id="KW-1185">Reference proteome</keyword>
<dbReference type="Pfam" id="PF00534">
    <property type="entry name" value="Glycos_transf_1"/>
    <property type="match status" value="1"/>
</dbReference>
<reference evidence="4 5" key="1">
    <citation type="submission" date="2016-07" db="EMBL/GenBank/DDBJ databases">
        <authorList>
            <person name="Lefevre C.T."/>
        </authorList>
    </citation>
    <scope>NUCLEOTIDE SEQUENCE [LARGE SCALE GENOMIC DNA]</scope>
    <source>
        <strain evidence="4">PR1</strain>
    </source>
</reference>
<dbReference type="Gene3D" id="3.40.50.2000">
    <property type="entry name" value="Glycogen Phosphorylase B"/>
    <property type="match status" value="2"/>
</dbReference>
<evidence type="ECO:0000313" key="4">
    <source>
        <dbReference type="EMBL" id="SCA56196.1"/>
    </source>
</evidence>
<organism evidence="4 5">
    <name type="scientific">Candidatus Terasakiella magnetica</name>
    <dbReference type="NCBI Taxonomy" id="1867952"/>
    <lineage>
        <taxon>Bacteria</taxon>
        <taxon>Pseudomonadati</taxon>
        <taxon>Pseudomonadota</taxon>
        <taxon>Alphaproteobacteria</taxon>
        <taxon>Rhodospirillales</taxon>
        <taxon>Terasakiellaceae</taxon>
        <taxon>Terasakiella</taxon>
    </lineage>
</organism>
<feature type="domain" description="Glycosyltransferase subfamily 4-like N-terminal" evidence="3">
    <location>
        <begin position="16"/>
        <end position="184"/>
    </location>
</feature>
<evidence type="ECO:0000259" key="3">
    <source>
        <dbReference type="Pfam" id="PF13439"/>
    </source>
</evidence>
<dbReference type="AlphaFoldDB" id="A0A1C3RFX3"/>
<sequence length="399" mass="44041">MAQSKTITYVIGTTDIGGAEMHLLRICTGLIPKGWNVTIFSLANAGKLAEAFAQTGATVVHPPSLTASGPLRKVFRLVQILLQTLRIFLHLLFSRPSIVHFFLPAAYLVGAPLAILAGSKIKLMSRRSLNLYQEKHPKLAKLEHWLHKKMDVILGNSRAVISNLKDDEQVHPAKLGLIYNGIETGLYQHTPSKTTLRDELKLNENALVFILVANLIPYKGHMDLINALGLVDDQLPEDWHLVCAGYDSGYLSKLKMRSTELGLNEKIHFLGQRQDIPDLLQASDVGLLCSHEEGFSNAILEAMASALAMVVTDVGGNGDVVEEGKSGFIVPAHNPEKLGKALVKISHDPQRLKEMGAYARSVIEKDFTLEHCVDQYDQLYQRLLTDKTIPAPIKINRPS</sequence>